<dbReference type="Pfam" id="PF00179">
    <property type="entry name" value="UQ_con"/>
    <property type="match status" value="1"/>
</dbReference>
<accession>A0A812TJ48</accession>
<dbReference type="SUPFAM" id="SSF53300">
    <property type="entry name" value="vWA-like"/>
    <property type="match status" value="1"/>
</dbReference>
<gene>
    <name evidence="3" type="ORF">SNAT2548_LOCUS29564</name>
</gene>
<feature type="domain" description="UBC core" evidence="2">
    <location>
        <begin position="207"/>
        <end position="359"/>
    </location>
</feature>
<evidence type="ECO:0000259" key="2">
    <source>
        <dbReference type="PROSITE" id="PS50127"/>
    </source>
</evidence>
<dbReference type="InterPro" id="IPR036465">
    <property type="entry name" value="vWFA_dom_sf"/>
</dbReference>
<dbReference type="InterPro" id="IPR016135">
    <property type="entry name" value="UBQ-conjugating_enzyme/RWD"/>
</dbReference>
<dbReference type="PROSITE" id="PS50127">
    <property type="entry name" value="UBC_2"/>
    <property type="match status" value="1"/>
</dbReference>
<feature type="region of interest" description="Disordered" evidence="1">
    <location>
        <begin position="371"/>
        <end position="395"/>
    </location>
</feature>
<evidence type="ECO:0000313" key="4">
    <source>
        <dbReference type="Proteomes" id="UP000604046"/>
    </source>
</evidence>
<dbReference type="AlphaFoldDB" id="A0A812TJ48"/>
<dbReference type="OrthoDB" id="269518at2759"/>
<name>A0A812TJ48_9DINO</name>
<keyword evidence="4" id="KW-1185">Reference proteome</keyword>
<dbReference type="PANTHER" id="PTHR24068">
    <property type="entry name" value="UBIQUITIN-CONJUGATING ENZYME E2"/>
    <property type="match status" value="1"/>
</dbReference>
<protein>
    <recommendedName>
        <fullName evidence="2">UBC core domain-containing protein</fullName>
    </recommendedName>
</protein>
<reference evidence="3" key="1">
    <citation type="submission" date="2021-02" db="EMBL/GenBank/DDBJ databases">
        <authorList>
            <person name="Dougan E. K."/>
            <person name="Rhodes N."/>
            <person name="Thang M."/>
            <person name="Chan C."/>
        </authorList>
    </citation>
    <scope>NUCLEOTIDE SEQUENCE</scope>
</reference>
<dbReference type="Proteomes" id="UP000604046">
    <property type="component" value="Unassembled WGS sequence"/>
</dbReference>
<evidence type="ECO:0000313" key="3">
    <source>
        <dbReference type="EMBL" id="CAE7527850.1"/>
    </source>
</evidence>
<comment type="caution">
    <text evidence="3">The sequence shown here is derived from an EMBL/GenBank/DDBJ whole genome shotgun (WGS) entry which is preliminary data.</text>
</comment>
<evidence type="ECO:0000256" key="1">
    <source>
        <dbReference type="SAM" id="MobiDB-lite"/>
    </source>
</evidence>
<dbReference type="SMART" id="SM00212">
    <property type="entry name" value="UBCc"/>
    <property type="match status" value="1"/>
</dbReference>
<sequence>MTPTEFPGLPALAPIQDADQQLCHQAAEMLDVWKTRELAKPGRKGTPPKLRLVVLSDGCDTSSHKKAPQVAHFLQKKGVLADAVMIGNESNPDLHAICKASGGYVFRPPSLKDAVRLNELETFLFSLERPCMGPRNMPLASQACLAAFGPARYPPDPCSEDQVPPRRRPPQLDACVHGLQDALHQTQEGALGALGALGAAAAKEGAERSRRILAEMRHLHREPHPAFDIFPNCDDIGCWKVTVSGPEGTPYTGGVWLLYIIFPAEFPVEPPEIRFITPIKHCNINQHGRVCHSILGRNWTRETKVRNLLESLYGLLLSPDVDDPLDSSLAELSTLALAFYDDSGLYESSIVDHVQRHAQCKTRADWLALLSAPEEQPSPANHRDPPGPKGPPDDV</sequence>
<dbReference type="Gene3D" id="3.40.50.410">
    <property type="entry name" value="von Willebrand factor, type A domain"/>
    <property type="match status" value="1"/>
</dbReference>
<organism evidence="3 4">
    <name type="scientific">Symbiodinium natans</name>
    <dbReference type="NCBI Taxonomy" id="878477"/>
    <lineage>
        <taxon>Eukaryota</taxon>
        <taxon>Sar</taxon>
        <taxon>Alveolata</taxon>
        <taxon>Dinophyceae</taxon>
        <taxon>Suessiales</taxon>
        <taxon>Symbiodiniaceae</taxon>
        <taxon>Symbiodinium</taxon>
    </lineage>
</organism>
<dbReference type="Gene3D" id="3.10.110.10">
    <property type="entry name" value="Ubiquitin Conjugating Enzyme"/>
    <property type="match status" value="1"/>
</dbReference>
<dbReference type="InterPro" id="IPR000608">
    <property type="entry name" value="UBC"/>
</dbReference>
<dbReference type="SUPFAM" id="SSF54495">
    <property type="entry name" value="UBC-like"/>
    <property type="match status" value="1"/>
</dbReference>
<proteinExistence type="predicted"/>
<dbReference type="EMBL" id="CAJNDS010002566">
    <property type="protein sequence ID" value="CAE7527850.1"/>
    <property type="molecule type" value="Genomic_DNA"/>
</dbReference>